<sequence length="44" mass="4721">MDVAPLTLTSSSALSRDIWRDRNGRKVADEGSSLMRDVAGGLLC</sequence>
<evidence type="ECO:0000313" key="1">
    <source>
        <dbReference type="EMBL" id="KUM48546.1"/>
    </source>
</evidence>
<dbReference type="AlphaFoldDB" id="A0A117NHL0"/>
<gene>
    <name evidence="1" type="ORF">ABT39_MTgene4561</name>
</gene>
<comment type="caution">
    <text evidence="1">The sequence shown here is derived from an EMBL/GenBank/DDBJ whole genome shotgun (WGS) entry which is preliminary data.</text>
</comment>
<name>A0A117NHL0_PICGL</name>
<protein>
    <submittedName>
        <fullName evidence="1">Uncharacterized protein</fullName>
    </submittedName>
</protein>
<proteinExistence type="predicted"/>
<dbReference type="EMBL" id="LKAM01000005">
    <property type="protein sequence ID" value="KUM48546.1"/>
    <property type="molecule type" value="Genomic_DNA"/>
</dbReference>
<organism evidence="1">
    <name type="scientific">Picea glauca</name>
    <name type="common">White spruce</name>
    <name type="synonym">Pinus glauca</name>
    <dbReference type="NCBI Taxonomy" id="3330"/>
    <lineage>
        <taxon>Eukaryota</taxon>
        <taxon>Viridiplantae</taxon>
        <taxon>Streptophyta</taxon>
        <taxon>Embryophyta</taxon>
        <taxon>Tracheophyta</taxon>
        <taxon>Spermatophyta</taxon>
        <taxon>Pinopsida</taxon>
        <taxon>Pinidae</taxon>
        <taxon>Conifers I</taxon>
        <taxon>Pinales</taxon>
        <taxon>Pinaceae</taxon>
        <taxon>Picea</taxon>
    </lineage>
</organism>
<reference evidence="1" key="1">
    <citation type="journal article" date="2015" name="Genome Biol. Evol.">
        <title>Organellar Genomes of White Spruce (Picea glauca): Assembly and Annotation.</title>
        <authorList>
            <person name="Jackman S.D."/>
            <person name="Warren R.L."/>
            <person name="Gibb E.A."/>
            <person name="Vandervalk B.P."/>
            <person name="Mohamadi H."/>
            <person name="Chu J."/>
            <person name="Raymond A."/>
            <person name="Pleasance S."/>
            <person name="Coope R."/>
            <person name="Wildung M.R."/>
            <person name="Ritland C.E."/>
            <person name="Bousquet J."/>
            <person name="Jones S.J."/>
            <person name="Bohlmann J."/>
            <person name="Birol I."/>
        </authorList>
    </citation>
    <scope>NUCLEOTIDE SEQUENCE [LARGE SCALE GENOMIC DNA]</scope>
    <source>
        <tissue evidence="1">Flushing bud</tissue>
    </source>
</reference>
<keyword evidence="1" id="KW-0496">Mitochondrion</keyword>
<geneLocation type="mitochondrion" evidence="1"/>
<accession>A0A117NHL0</accession>